<comment type="similarity">
    <text evidence="1 13 14">Belongs to the ATPase B chain family.</text>
</comment>
<evidence type="ECO:0000256" key="10">
    <source>
        <dbReference type="ARBA" id="ARBA00025198"/>
    </source>
</evidence>
<dbReference type="GO" id="GO:0012505">
    <property type="term" value="C:endomembrane system"/>
    <property type="evidence" value="ECO:0007669"/>
    <property type="project" value="UniProtKB-SubCell"/>
</dbReference>
<keyword evidence="13" id="KW-1003">Cell membrane</keyword>
<dbReference type="GO" id="GO:0005886">
    <property type="term" value="C:plasma membrane"/>
    <property type="evidence" value="ECO:0007669"/>
    <property type="project" value="UniProtKB-SubCell"/>
</dbReference>
<keyword evidence="2 13" id="KW-0813">Transport</keyword>
<dbReference type="InterPro" id="IPR000711">
    <property type="entry name" value="ATPase_OSCP/dsu"/>
</dbReference>
<evidence type="ECO:0000313" key="16">
    <source>
        <dbReference type="EMBL" id="SFJ12672.1"/>
    </source>
</evidence>
<keyword evidence="3 13" id="KW-0138">CF(0)</keyword>
<dbReference type="InterPro" id="IPR002146">
    <property type="entry name" value="ATP_synth_b/b'su_bac/chlpt"/>
</dbReference>
<comment type="function">
    <text evidence="11">Component of the F(0) channel, it forms part of the peripheral stalk, linking F(1) to F(0). The b'-subunit is a diverged and duplicated form of b found in plants and photosynthetic bacteria.</text>
</comment>
<dbReference type="GO" id="GO:0046933">
    <property type="term" value="F:proton-transporting ATP synthase activity, rotational mechanism"/>
    <property type="evidence" value="ECO:0007669"/>
    <property type="project" value="UniProtKB-UniRule"/>
</dbReference>
<dbReference type="OrthoDB" id="466272at2"/>
<evidence type="ECO:0000256" key="3">
    <source>
        <dbReference type="ARBA" id="ARBA00022547"/>
    </source>
</evidence>
<reference evidence="17" key="1">
    <citation type="submission" date="2016-10" db="EMBL/GenBank/DDBJ databases">
        <authorList>
            <person name="Varghese N."/>
            <person name="Submissions S."/>
        </authorList>
    </citation>
    <scope>NUCLEOTIDE SEQUENCE [LARGE SCALE GENOMIC DNA]</scope>
    <source>
        <strain evidence="17">DSM 26471</strain>
    </source>
</reference>
<evidence type="ECO:0000256" key="6">
    <source>
        <dbReference type="ARBA" id="ARBA00022989"/>
    </source>
</evidence>
<evidence type="ECO:0000256" key="2">
    <source>
        <dbReference type="ARBA" id="ARBA00022448"/>
    </source>
</evidence>
<protein>
    <recommendedName>
        <fullName evidence="13">ATP synthase subunit b</fullName>
    </recommendedName>
    <alternativeName>
        <fullName evidence="13">ATP synthase F(0) sector subunit b</fullName>
    </alternativeName>
    <alternativeName>
        <fullName evidence="13">ATPase subunit I</fullName>
    </alternativeName>
    <alternativeName>
        <fullName evidence="13">F-type ATPase subunit b</fullName>
        <shortName evidence="13">F-ATPase subunit b</shortName>
    </alternativeName>
</protein>
<evidence type="ECO:0000256" key="1">
    <source>
        <dbReference type="ARBA" id="ARBA00005513"/>
    </source>
</evidence>
<dbReference type="CDD" id="cd06503">
    <property type="entry name" value="ATP-synt_Fo_b"/>
    <property type="match status" value="1"/>
</dbReference>
<dbReference type="Pfam" id="PF00430">
    <property type="entry name" value="ATP-synt_B"/>
    <property type="match status" value="1"/>
</dbReference>
<evidence type="ECO:0000256" key="5">
    <source>
        <dbReference type="ARBA" id="ARBA00022781"/>
    </source>
</evidence>
<evidence type="ECO:0000256" key="4">
    <source>
        <dbReference type="ARBA" id="ARBA00022692"/>
    </source>
</evidence>
<feature type="coiled-coil region" evidence="15">
    <location>
        <begin position="45"/>
        <end position="116"/>
    </location>
</feature>
<name>A0A1I3NU67_9RHOB</name>
<dbReference type="Pfam" id="PF00213">
    <property type="entry name" value="OSCP"/>
    <property type="match status" value="1"/>
</dbReference>
<dbReference type="InterPro" id="IPR050059">
    <property type="entry name" value="ATP_synthase_B_chain"/>
</dbReference>
<keyword evidence="9 13" id="KW-0066">ATP synthesis</keyword>
<evidence type="ECO:0000256" key="8">
    <source>
        <dbReference type="ARBA" id="ARBA00023136"/>
    </source>
</evidence>
<evidence type="ECO:0000313" key="17">
    <source>
        <dbReference type="Proteomes" id="UP000199630"/>
    </source>
</evidence>
<dbReference type="RefSeq" id="WP_090059552.1">
    <property type="nucleotide sequence ID" value="NZ_FORH01000002.1"/>
</dbReference>
<sequence>MHIDWWTLGLQTINAVILIWILARFLFRPVARMLDERQAVTQAALDAAEAAQQGADRARATAEAEAEALNAAHAARLAEARDAAAREKSRLMAETEAALEKARDAAEAELAGLRRAQQGELRDKAGTLALEIAERLLSRLPDPLPLSGFIDGLAEAVAELPEATRTELGRTGPIGLRAAAEPTEAEREALKSRLGTVLGRPVEIDVTTDPGLIAGLELDASTAMVRNNLRADLERIKAELSDE</sequence>
<comment type="subcellular location">
    <subcellularLocation>
        <location evidence="13">Cell membrane</location>
        <topology evidence="13">Single-pass membrane protein</topology>
    </subcellularLocation>
    <subcellularLocation>
        <location evidence="12">Endomembrane system</location>
        <topology evidence="12">Single-pass membrane protein</topology>
    </subcellularLocation>
</comment>
<keyword evidence="4 13" id="KW-0812">Transmembrane</keyword>
<evidence type="ECO:0000256" key="9">
    <source>
        <dbReference type="ARBA" id="ARBA00023310"/>
    </source>
</evidence>
<feature type="transmembrane region" description="Helical" evidence="13">
    <location>
        <begin position="6"/>
        <end position="27"/>
    </location>
</feature>
<keyword evidence="15" id="KW-0175">Coiled coil</keyword>
<dbReference type="EMBL" id="FORH01000002">
    <property type="protein sequence ID" value="SFJ12672.1"/>
    <property type="molecule type" value="Genomic_DNA"/>
</dbReference>
<proteinExistence type="inferred from homology"/>
<comment type="subunit">
    <text evidence="13">F-type ATPases have 2 components, F(1) - the catalytic core - and F(0) - the membrane proton channel. F(1) has five subunits: alpha(3), beta(3), gamma(1), delta(1), epsilon(1). F(0) has three main subunits: a(1), b(2) and c(10-14). The alpha and beta chains form an alternating ring which encloses part of the gamma chain. F(1) is attached to F(0) by a central stalk formed by the gamma and epsilon chains, while a peripheral stalk is formed by the delta and b chains.</text>
</comment>
<keyword evidence="5 13" id="KW-0375">Hydrogen ion transport</keyword>
<comment type="function">
    <text evidence="10 13">F(1)F(0) ATP synthase produces ATP from ADP in the presence of a proton or sodium gradient. F-type ATPases consist of two structural domains, F(1) containing the extramembraneous catalytic core and F(0) containing the membrane proton channel, linked together by a central stalk and a peripheral stalk. During catalysis, ATP synthesis in the catalytic domain of F(1) is coupled via a rotary mechanism of the central stalk subunits to proton translocation.</text>
</comment>
<evidence type="ECO:0000256" key="13">
    <source>
        <dbReference type="HAMAP-Rule" id="MF_01398"/>
    </source>
</evidence>
<evidence type="ECO:0000256" key="15">
    <source>
        <dbReference type="SAM" id="Coils"/>
    </source>
</evidence>
<dbReference type="PANTHER" id="PTHR33445">
    <property type="entry name" value="ATP SYNTHASE SUBUNIT B', CHLOROPLASTIC"/>
    <property type="match status" value="1"/>
</dbReference>
<evidence type="ECO:0000256" key="12">
    <source>
        <dbReference type="ARBA" id="ARBA00037847"/>
    </source>
</evidence>
<accession>A0A1I3NU67</accession>
<dbReference type="Proteomes" id="UP000199630">
    <property type="component" value="Unassembled WGS sequence"/>
</dbReference>
<gene>
    <name evidence="13" type="primary">atpF</name>
    <name evidence="16" type="ORF">SAMN04487991_1473</name>
</gene>
<evidence type="ECO:0000256" key="7">
    <source>
        <dbReference type="ARBA" id="ARBA00023065"/>
    </source>
</evidence>
<dbReference type="GO" id="GO:0045259">
    <property type="term" value="C:proton-transporting ATP synthase complex"/>
    <property type="evidence" value="ECO:0007669"/>
    <property type="project" value="UniProtKB-KW"/>
</dbReference>
<dbReference type="GO" id="GO:0046961">
    <property type="term" value="F:proton-transporting ATPase activity, rotational mechanism"/>
    <property type="evidence" value="ECO:0007669"/>
    <property type="project" value="TreeGrafter"/>
</dbReference>
<dbReference type="STRING" id="588602.SAMN04487991_1473"/>
<organism evidence="16 17">
    <name type="scientific">Celeribacter neptunius</name>
    <dbReference type="NCBI Taxonomy" id="588602"/>
    <lineage>
        <taxon>Bacteria</taxon>
        <taxon>Pseudomonadati</taxon>
        <taxon>Pseudomonadota</taxon>
        <taxon>Alphaproteobacteria</taxon>
        <taxon>Rhodobacterales</taxon>
        <taxon>Roseobacteraceae</taxon>
        <taxon>Celeribacter</taxon>
    </lineage>
</organism>
<dbReference type="AlphaFoldDB" id="A0A1I3NU67"/>
<keyword evidence="17" id="KW-1185">Reference proteome</keyword>
<keyword evidence="6 13" id="KW-1133">Transmembrane helix</keyword>
<dbReference type="PANTHER" id="PTHR33445:SF2">
    <property type="entry name" value="ATP SYNTHASE SUBUNIT B', CHLOROPLASTIC"/>
    <property type="match status" value="1"/>
</dbReference>
<evidence type="ECO:0000256" key="11">
    <source>
        <dbReference type="ARBA" id="ARBA00025614"/>
    </source>
</evidence>
<keyword evidence="8 13" id="KW-0472">Membrane</keyword>
<dbReference type="HAMAP" id="MF_01398">
    <property type="entry name" value="ATP_synth_b_bprime"/>
    <property type="match status" value="1"/>
</dbReference>
<evidence type="ECO:0000256" key="14">
    <source>
        <dbReference type="RuleBase" id="RU003848"/>
    </source>
</evidence>
<keyword evidence="7 13" id="KW-0406">Ion transport</keyword>